<proteinExistence type="predicted"/>
<dbReference type="OrthoDB" id="4203839at2759"/>
<evidence type="ECO:0000313" key="2">
    <source>
        <dbReference type="Proteomes" id="UP000286134"/>
    </source>
</evidence>
<dbReference type="STRING" id="212602.A0A420HU39"/>
<reference evidence="1 2" key="1">
    <citation type="journal article" date="2018" name="BMC Genomics">
        <title>Comparative genome analyses reveal sequence features reflecting distinct modes of host-adaptation between dicot and monocot powdery mildew.</title>
        <authorList>
            <person name="Wu Y."/>
            <person name="Ma X."/>
            <person name="Pan Z."/>
            <person name="Kale S.D."/>
            <person name="Song Y."/>
            <person name="King H."/>
            <person name="Zhang Q."/>
            <person name="Presley C."/>
            <person name="Deng X."/>
            <person name="Wei C.I."/>
            <person name="Xiao S."/>
        </authorList>
    </citation>
    <scope>NUCLEOTIDE SEQUENCE [LARGE SCALE GENOMIC DNA]</scope>
    <source>
        <strain evidence="1">UMSG2</strain>
    </source>
</reference>
<gene>
    <name evidence="1" type="ORF">OnM2_046004</name>
</gene>
<accession>A0A420HU39</accession>
<name>A0A420HU39_9PEZI</name>
<dbReference type="EMBL" id="MCFK01004622">
    <property type="protein sequence ID" value="RKF60958.1"/>
    <property type="molecule type" value="Genomic_DNA"/>
</dbReference>
<evidence type="ECO:0000313" key="1">
    <source>
        <dbReference type="EMBL" id="RKF60958.1"/>
    </source>
</evidence>
<organism evidence="1 2">
    <name type="scientific">Erysiphe neolycopersici</name>
    <dbReference type="NCBI Taxonomy" id="212602"/>
    <lineage>
        <taxon>Eukaryota</taxon>
        <taxon>Fungi</taxon>
        <taxon>Dikarya</taxon>
        <taxon>Ascomycota</taxon>
        <taxon>Pezizomycotina</taxon>
        <taxon>Leotiomycetes</taxon>
        <taxon>Erysiphales</taxon>
        <taxon>Erysiphaceae</taxon>
        <taxon>Erysiphe</taxon>
    </lineage>
</organism>
<comment type="caution">
    <text evidence="1">The sequence shown here is derived from an EMBL/GenBank/DDBJ whole genome shotgun (WGS) entry which is preliminary data.</text>
</comment>
<sequence>MNHQSTKEKKDAEDNFHSLSPHANRKFNWNYMPQPHCIRIGEYEDYRQLPQVYREQDQKSNLKYESHIINTNPAHTLEVLRSRMAATISKIGREVTSMNSSNLEEFFHEFQNLFHDFKRAQVSLLEEYDRISEAKASYHEQFTLARSKLLQIYDERDRLAKEVENIQQVLDETRDVLKNPIHRNLQFKYQKLACKDMNISRGDCTRLLDNIDENLFITNLSALEISARTSMSGSKSSPNRSFENLKCASYITRAEHILDTSSESSFSFGSHSTSIPERQHIYHDKHILSKKSSISNLSEVKKRNTIQKENSYNTTYNVEDDPAPGFKVNFDNLLKMIEEWCRTNADQTNEQKLIKVILQNPSLWSYMMDCADCGSRDASESRVKELINSANTKYWFIMRMATTYIFKDLLSLKNFYGFSEEANNMLHDFESKMEERGMTAIMRQGLVDRRDTIIKNITKDEDYKLLRSSRITQHSNSLRGILGSLLNEDCNFASAGRDLGAIVTLAFDLCESIHSSALTFQIFFPNLSTTKYNASTMIVRDKIFIKPLALNRVTMTRLKLVISPMVTLRDDRGTTIKAKSLQLASVLTII</sequence>
<dbReference type="AlphaFoldDB" id="A0A420HU39"/>
<dbReference type="Proteomes" id="UP000286134">
    <property type="component" value="Unassembled WGS sequence"/>
</dbReference>
<protein>
    <submittedName>
        <fullName evidence="1">Uncharacterized protein</fullName>
    </submittedName>
</protein>
<keyword evidence="2" id="KW-1185">Reference proteome</keyword>